<feature type="binding site" evidence="7">
    <location>
        <position position="18"/>
    </location>
    <ligand>
        <name>phosphoenolpyruvate</name>
        <dbReference type="ChEBI" id="CHEBI:58702"/>
    </ligand>
</feature>
<feature type="active site" description="Proton acceptor" evidence="7">
    <location>
        <position position="294"/>
    </location>
</feature>
<name>A0A379DCH7_9FIRM</name>
<evidence type="ECO:0000256" key="6">
    <source>
        <dbReference type="ARBA" id="ARBA00044633"/>
    </source>
</evidence>
<evidence type="ECO:0000313" key="10">
    <source>
        <dbReference type="Proteomes" id="UP000254777"/>
    </source>
</evidence>
<feature type="binding site" evidence="7">
    <location>
        <position position="294"/>
    </location>
    <ligand>
        <name>3-phosphoshikimate</name>
        <dbReference type="ChEBI" id="CHEBI:145989"/>
    </ligand>
</feature>
<comment type="subcellular location">
    <subcellularLocation>
        <location evidence="7">Cytoplasm</location>
    </subcellularLocation>
</comment>
<protein>
    <recommendedName>
        <fullName evidence="7">3-phosphoshikimate 1-carboxyvinyltransferase</fullName>
        <ecNumber evidence="7">2.5.1.19</ecNumber>
    </recommendedName>
    <alternativeName>
        <fullName evidence="7">5-enolpyruvylshikimate-3-phosphate synthase</fullName>
        <shortName evidence="7">EPSP synthase</shortName>
        <shortName evidence="7">EPSPS</shortName>
    </alternativeName>
</protein>
<evidence type="ECO:0000256" key="5">
    <source>
        <dbReference type="ARBA" id="ARBA00023141"/>
    </source>
</evidence>
<feature type="binding site" evidence="7">
    <location>
        <position position="157"/>
    </location>
    <ligand>
        <name>3-phosphoshikimate</name>
        <dbReference type="ChEBI" id="CHEBI:145989"/>
    </ligand>
</feature>
<dbReference type="Proteomes" id="UP000254777">
    <property type="component" value="Unassembled WGS sequence"/>
</dbReference>
<evidence type="ECO:0000313" key="9">
    <source>
        <dbReference type="EMBL" id="SUB75301.1"/>
    </source>
</evidence>
<dbReference type="GO" id="GO:0003866">
    <property type="term" value="F:3-phosphoshikimate 1-carboxyvinyltransferase activity"/>
    <property type="evidence" value="ECO:0007669"/>
    <property type="project" value="UniProtKB-UniRule"/>
</dbReference>
<sequence length="412" mass="45456">MKISSKILEGEVKAVPSKSYAHRALICAALAQGVSTIYFDKTSEDIEATISCLEELGASVKRYLNRVEIRGINLGEFPKINVRESGSTFRFLLPVSTVLYESIEFIGEGRLPDRPIAELIEVLKANGVEFDRDRLPFRTHGKFKAGKYELVGNVSSQYISGILMAASIMNEKSELKLTSSLESKNYVDMTLQVMKEFGAKVSFKDDAYKILPTGYKSREYRVEGDWSNAAFFLVAGALGGKISMSDLNAESLQGDRKILDILRDFGAEVEMGNRVTIEPKFRKNIEVDLKDVPDLLPILSVLATSVDGGVSKFYNGGRLRLKESDRLSSTAEMIRNLGGKVEERESELLVYGTNGLSGGEVDSYNDHRIAMASSIASIISGGEIYLSGASAVNKSYPKFYEDFKKLGGKYEL</sequence>
<feature type="binding site" evidence="7">
    <location>
        <position position="326"/>
    </location>
    <ligand>
        <name>phosphoenolpyruvate</name>
        <dbReference type="ChEBI" id="CHEBI:58702"/>
    </ligand>
</feature>
<dbReference type="PANTHER" id="PTHR21090">
    <property type="entry name" value="AROM/DEHYDROQUINATE SYNTHASE"/>
    <property type="match status" value="1"/>
</dbReference>
<dbReference type="NCBIfam" id="TIGR01356">
    <property type="entry name" value="aroA"/>
    <property type="match status" value="1"/>
</dbReference>
<dbReference type="AlphaFoldDB" id="A0A379DCH7"/>
<dbReference type="InterPro" id="IPR023193">
    <property type="entry name" value="EPSP_synthase_CS"/>
</dbReference>
<dbReference type="CDD" id="cd01556">
    <property type="entry name" value="EPSP_synthase"/>
    <property type="match status" value="1"/>
</dbReference>
<dbReference type="GO" id="GO:0009073">
    <property type="term" value="P:aromatic amino acid family biosynthetic process"/>
    <property type="evidence" value="ECO:0007669"/>
    <property type="project" value="UniProtKB-KW"/>
</dbReference>
<feature type="binding site" evidence="7">
    <location>
        <position position="19"/>
    </location>
    <ligand>
        <name>3-phosphoshikimate</name>
        <dbReference type="ChEBI" id="CHEBI:145989"/>
    </ligand>
</feature>
<feature type="binding site" evidence="7">
    <location>
        <position position="183"/>
    </location>
    <ligand>
        <name>3-phosphoshikimate</name>
        <dbReference type="ChEBI" id="CHEBI:145989"/>
    </ligand>
</feature>
<dbReference type="RefSeq" id="WP_004820184.1">
    <property type="nucleotide sequence ID" value="NZ_UGTH01000001.1"/>
</dbReference>
<dbReference type="Pfam" id="PF00275">
    <property type="entry name" value="EPSP_synthase"/>
    <property type="match status" value="1"/>
</dbReference>
<feature type="binding site" evidence="7">
    <location>
        <position position="18"/>
    </location>
    <ligand>
        <name>3-phosphoshikimate</name>
        <dbReference type="ChEBI" id="CHEBI:145989"/>
    </ligand>
</feature>
<dbReference type="EC" id="2.5.1.19" evidence="7"/>
<keyword evidence="7" id="KW-0963">Cytoplasm</keyword>
<comment type="function">
    <text evidence="7">Catalyzes the transfer of the enolpyruvyl moiety of phosphoenolpyruvate (PEP) to the 5-hydroxyl of shikimate-3-phosphate (S3P) to produce enolpyruvyl shikimate-3-phosphate and inorganic phosphate.</text>
</comment>
<dbReference type="PANTHER" id="PTHR21090:SF5">
    <property type="entry name" value="PENTAFUNCTIONAL AROM POLYPEPTIDE"/>
    <property type="match status" value="1"/>
</dbReference>
<dbReference type="GO" id="GO:0009423">
    <property type="term" value="P:chorismate biosynthetic process"/>
    <property type="evidence" value="ECO:0007669"/>
    <property type="project" value="UniProtKB-UniRule"/>
</dbReference>
<dbReference type="GO" id="GO:0008652">
    <property type="term" value="P:amino acid biosynthetic process"/>
    <property type="evidence" value="ECO:0007669"/>
    <property type="project" value="UniProtKB-KW"/>
</dbReference>
<feature type="binding site" evidence="7">
    <location>
        <position position="157"/>
    </location>
    <ligand>
        <name>phosphoenolpyruvate</name>
        <dbReference type="ChEBI" id="CHEBI:58702"/>
    </ligand>
</feature>
<evidence type="ECO:0000256" key="7">
    <source>
        <dbReference type="HAMAP-Rule" id="MF_00210"/>
    </source>
</evidence>
<dbReference type="UniPathway" id="UPA00053">
    <property type="reaction ID" value="UER00089"/>
</dbReference>
<comment type="catalytic activity">
    <reaction evidence="6">
        <text>3-phosphoshikimate + phosphoenolpyruvate = 5-O-(1-carboxyvinyl)-3-phosphoshikimate + phosphate</text>
        <dbReference type="Rhea" id="RHEA:21256"/>
        <dbReference type="ChEBI" id="CHEBI:43474"/>
        <dbReference type="ChEBI" id="CHEBI:57701"/>
        <dbReference type="ChEBI" id="CHEBI:58702"/>
        <dbReference type="ChEBI" id="CHEBI:145989"/>
        <dbReference type="EC" id="2.5.1.19"/>
    </reaction>
    <physiologicalReaction direction="left-to-right" evidence="6">
        <dbReference type="Rhea" id="RHEA:21257"/>
    </physiologicalReaction>
</comment>
<dbReference type="Gene3D" id="3.65.10.10">
    <property type="entry name" value="Enolpyruvate transferase domain"/>
    <property type="match status" value="2"/>
</dbReference>
<dbReference type="InterPro" id="IPR001986">
    <property type="entry name" value="Enolpyruvate_Tfrase_dom"/>
</dbReference>
<dbReference type="SUPFAM" id="SSF55205">
    <property type="entry name" value="EPT/RTPC-like"/>
    <property type="match status" value="1"/>
</dbReference>
<gene>
    <name evidence="7 9" type="primary">aroA</name>
    <name evidence="9" type="ORF">NCTC11088_01090</name>
</gene>
<evidence type="ECO:0000259" key="8">
    <source>
        <dbReference type="Pfam" id="PF00275"/>
    </source>
</evidence>
<evidence type="ECO:0000256" key="1">
    <source>
        <dbReference type="ARBA" id="ARBA00004811"/>
    </source>
</evidence>
<reference evidence="9 10" key="1">
    <citation type="submission" date="2018-06" db="EMBL/GenBank/DDBJ databases">
        <authorList>
            <consortium name="Pathogen Informatics"/>
            <person name="Doyle S."/>
        </authorList>
    </citation>
    <scope>NUCLEOTIDE SEQUENCE [LARGE SCALE GENOMIC DNA]</scope>
    <source>
        <strain evidence="9 10">NCTC11088</strain>
    </source>
</reference>
<dbReference type="EMBL" id="UGTH01000001">
    <property type="protein sequence ID" value="SUB75301.1"/>
    <property type="molecule type" value="Genomic_DNA"/>
</dbReference>
<feature type="binding site" evidence="7">
    <location>
        <position position="156"/>
    </location>
    <ligand>
        <name>3-phosphoshikimate</name>
        <dbReference type="ChEBI" id="CHEBI:145989"/>
    </ligand>
</feature>
<feature type="binding site" evidence="7">
    <location>
        <position position="114"/>
    </location>
    <ligand>
        <name>phosphoenolpyruvate</name>
        <dbReference type="ChEBI" id="CHEBI:58702"/>
    </ligand>
</feature>
<organism evidence="9 10">
    <name type="scientific">Peptoniphilus indolicus</name>
    <dbReference type="NCBI Taxonomy" id="33030"/>
    <lineage>
        <taxon>Bacteria</taxon>
        <taxon>Bacillati</taxon>
        <taxon>Bacillota</taxon>
        <taxon>Tissierellia</taxon>
        <taxon>Tissierellales</taxon>
        <taxon>Peptoniphilaceae</taxon>
        <taxon>Peptoniphilus</taxon>
    </lineage>
</organism>
<dbReference type="InterPro" id="IPR006264">
    <property type="entry name" value="EPSP_synthase"/>
</dbReference>
<comment type="similarity">
    <text evidence="2 7">Belongs to the EPSP synthase family.</text>
</comment>
<keyword evidence="3 7" id="KW-0028">Amino-acid biosynthesis</keyword>
<accession>A0A379DCH7</accession>
<comment type="caution">
    <text evidence="7">Lacks conserved residue(s) required for the propagation of feature annotation.</text>
</comment>
<dbReference type="GO" id="GO:0005737">
    <property type="term" value="C:cytoplasm"/>
    <property type="evidence" value="ECO:0007669"/>
    <property type="project" value="UniProtKB-SubCell"/>
</dbReference>
<feature type="binding site" evidence="7">
    <location>
        <position position="155"/>
    </location>
    <ligand>
        <name>3-phosphoshikimate</name>
        <dbReference type="ChEBI" id="CHEBI:145989"/>
    </ligand>
</feature>
<feature type="binding site" evidence="7">
    <location>
        <position position="23"/>
    </location>
    <ligand>
        <name>3-phosphoshikimate</name>
        <dbReference type="ChEBI" id="CHEBI:145989"/>
    </ligand>
</feature>
<proteinExistence type="inferred from homology"/>
<comment type="pathway">
    <text evidence="1 7">Metabolic intermediate biosynthesis; chorismate biosynthesis; chorismate from D-erythrose 4-phosphate and phosphoenolpyruvate: step 6/7.</text>
</comment>
<dbReference type="InterPro" id="IPR013792">
    <property type="entry name" value="RNA3'P_cycl/enolpyr_Trfase_a/b"/>
</dbReference>
<evidence type="ECO:0000256" key="3">
    <source>
        <dbReference type="ARBA" id="ARBA00022605"/>
    </source>
</evidence>
<evidence type="ECO:0000256" key="4">
    <source>
        <dbReference type="ARBA" id="ARBA00022679"/>
    </source>
</evidence>
<dbReference type="PIRSF" id="PIRSF000505">
    <property type="entry name" value="EPSPS"/>
    <property type="match status" value="1"/>
</dbReference>
<feature type="binding site" evidence="7">
    <location>
        <position position="368"/>
    </location>
    <ligand>
        <name>phosphoenolpyruvate</name>
        <dbReference type="ChEBI" id="CHEBI:58702"/>
    </ligand>
</feature>
<evidence type="ECO:0000256" key="2">
    <source>
        <dbReference type="ARBA" id="ARBA00009948"/>
    </source>
</evidence>
<dbReference type="PROSITE" id="PS00885">
    <property type="entry name" value="EPSP_SYNTHASE_2"/>
    <property type="match status" value="1"/>
</dbReference>
<comment type="subunit">
    <text evidence="7">Monomer.</text>
</comment>
<dbReference type="InterPro" id="IPR036968">
    <property type="entry name" value="Enolpyruvate_Tfrase_sf"/>
</dbReference>
<feature type="binding site" evidence="7">
    <location>
        <position position="394"/>
    </location>
    <ligand>
        <name>phosphoenolpyruvate</name>
        <dbReference type="ChEBI" id="CHEBI:58702"/>
    </ligand>
</feature>
<feature type="binding site" evidence="7">
    <location>
        <position position="86"/>
    </location>
    <ligand>
        <name>phosphoenolpyruvate</name>
        <dbReference type="ChEBI" id="CHEBI:58702"/>
    </ligand>
</feature>
<feature type="domain" description="Enolpyruvate transferase" evidence="8">
    <location>
        <begin position="6"/>
        <end position="402"/>
    </location>
</feature>
<keyword evidence="4 7" id="KW-0808">Transferase</keyword>
<feature type="binding site" evidence="7">
    <location>
        <position position="322"/>
    </location>
    <ligand>
        <name>3-phosphoshikimate</name>
        <dbReference type="ChEBI" id="CHEBI:145989"/>
    </ligand>
</feature>
<keyword evidence="5 7" id="KW-0057">Aromatic amino acid biosynthesis</keyword>
<dbReference type="HAMAP" id="MF_00210">
    <property type="entry name" value="EPSP_synth"/>
    <property type="match status" value="1"/>
</dbReference>